<feature type="transmembrane region" description="Helical" evidence="1">
    <location>
        <begin position="199"/>
        <end position="222"/>
    </location>
</feature>
<feature type="transmembrane region" description="Helical" evidence="1">
    <location>
        <begin position="104"/>
        <end position="126"/>
    </location>
</feature>
<keyword evidence="1" id="KW-0812">Transmembrane</keyword>
<dbReference type="AlphaFoldDB" id="A0A2T6ZZQ6"/>
<sequence length="232" mass="25686">MPTYHAVIVVNIAWMPSLSHHLAILYVFPAFSSPPPSLQKGRRKERGHEGAMCSIRLGVIAIYVLLYTSFCVRTYMRLRTRWGEECFATCRTCSGTRREMTKVLSWTIAGAVMFLLGYVPFVTSLLHHGREASARPESGRRAVGVVVMVVVRKVYEVVISVPTSLVVMSFWTALSAFGISQYRAGGGIGEEERWGFEQVLAVLGLGVVVFEGIKVFCGIYVLSPLSFRGWGG</sequence>
<accession>A0A2T6ZZQ6</accession>
<organism evidence="2 3">
    <name type="scientific">Tuber borchii</name>
    <name type="common">White truffle</name>
    <dbReference type="NCBI Taxonomy" id="42251"/>
    <lineage>
        <taxon>Eukaryota</taxon>
        <taxon>Fungi</taxon>
        <taxon>Dikarya</taxon>
        <taxon>Ascomycota</taxon>
        <taxon>Pezizomycotina</taxon>
        <taxon>Pezizomycetes</taxon>
        <taxon>Pezizales</taxon>
        <taxon>Tuberaceae</taxon>
        <taxon>Tuber</taxon>
    </lineage>
</organism>
<feature type="transmembrane region" description="Helical" evidence="1">
    <location>
        <begin position="50"/>
        <end position="70"/>
    </location>
</feature>
<evidence type="ECO:0000256" key="1">
    <source>
        <dbReference type="SAM" id="Phobius"/>
    </source>
</evidence>
<dbReference type="Proteomes" id="UP000244722">
    <property type="component" value="Unassembled WGS sequence"/>
</dbReference>
<protein>
    <submittedName>
        <fullName evidence="2">Uncharacterized protein</fullName>
    </submittedName>
</protein>
<name>A0A2T6ZZQ6_TUBBO</name>
<evidence type="ECO:0000313" key="2">
    <source>
        <dbReference type="EMBL" id="PUU80979.1"/>
    </source>
</evidence>
<comment type="caution">
    <text evidence="2">The sequence shown here is derived from an EMBL/GenBank/DDBJ whole genome shotgun (WGS) entry which is preliminary data.</text>
</comment>
<gene>
    <name evidence="2" type="ORF">B9Z19DRAFT_1078274</name>
</gene>
<reference evidence="2 3" key="1">
    <citation type="submission" date="2017-04" db="EMBL/GenBank/DDBJ databases">
        <title>Draft genome sequence of Tuber borchii Vittad., a whitish edible truffle.</title>
        <authorList>
            <consortium name="DOE Joint Genome Institute"/>
            <person name="Murat C."/>
            <person name="Kuo A."/>
            <person name="Barry K.W."/>
            <person name="Clum A."/>
            <person name="Dockter R.B."/>
            <person name="Fauchery L."/>
            <person name="Iotti M."/>
            <person name="Kohler A."/>
            <person name="Labutti K."/>
            <person name="Lindquist E.A."/>
            <person name="Lipzen A."/>
            <person name="Ohm R.A."/>
            <person name="Wang M."/>
            <person name="Grigoriev I.V."/>
            <person name="Zambonelli A."/>
            <person name="Martin F.M."/>
        </authorList>
    </citation>
    <scope>NUCLEOTIDE SEQUENCE [LARGE SCALE GENOMIC DNA]</scope>
    <source>
        <strain evidence="2 3">Tbo3840</strain>
    </source>
</reference>
<dbReference type="OrthoDB" id="5427664at2759"/>
<evidence type="ECO:0000313" key="3">
    <source>
        <dbReference type="Proteomes" id="UP000244722"/>
    </source>
</evidence>
<feature type="transmembrane region" description="Helical" evidence="1">
    <location>
        <begin position="161"/>
        <end position="179"/>
    </location>
</feature>
<keyword evidence="1" id="KW-0472">Membrane</keyword>
<feature type="transmembrane region" description="Helical" evidence="1">
    <location>
        <begin position="6"/>
        <end position="29"/>
    </location>
</feature>
<dbReference type="EMBL" id="NESQ01000053">
    <property type="protein sequence ID" value="PUU80979.1"/>
    <property type="molecule type" value="Genomic_DNA"/>
</dbReference>
<proteinExistence type="predicted"/>
<keyword evidence="3" id="KW-1185">Reference proteome</keyword>
<keyword evidence="1" id="KW-1133">Transmembrane helix</keyword>